<gene>
    <name evidence="2" type="ORF">BN1708_007150</name>
</gene>
<evidence type="ECO:0000313" key="2">
    <source>
        <dbReference type="EMBL" id="CRK36713.1"/>
    </source>
</evidence>
<name>A0A0G4MR04_VERLO</name>
<sequence>MIPDGMAPLPHGQVDQGLHQTVPMHGLSTHHFGTAMYNDLVDNPGSVLETFGSFSSASQDTSVSQGLGAVSSSFSSTGSSVAADAFHPFETSSWDSPIADAPDIASTLPVKAKKGKSKPGRTSKSKQFSSRAIQPKTVESKAAAGIRKELPDRATKSLKPRSGSPKPSSGTLTRPKSCHIMSNVPVPVQATVPVSMPIQREQLHAPVKPVSSTDWSMERLAKDEFLLRSKREGMTYREIRKAGGFREAESTLRGRYRTLTKKKEERVQLLRKGVAKYAKEAENGRMKVPWKQVAEYIQQKGGSYLFGNATCRKKWDELVQNGDENGDYGDEEE</sequence>
<reference evidence="2 3" key="1">
    <citation type="submission" date="2015-05" db="EMBL/GenBank/DDBJ databases">
        <authorList>
            <person name="Wang D.B."/>
            <person name="Wang M."/>
        </authorList>
    </citation>
    <scope>NUCLEOTIDE SEQUENCE [LARGE SCALE GENOMIC DNA]</scope>
    <source>
        <strain evidence="2">VL1</strain>
    </source>
</reference>
<feature type="compositionally biased region" description="Basic and acidic residues" evidence="1">
    <location>
        <begin position="146"/>
        <end position="155"/>
    </location>
</feature>
<protein>
    <recommendedName>
        <fullName evidence="4">Myb-like domain-containing protein</fullName>
    </recommendedName>
</protein>
<dbReference type="Proteomes" id="UP000044602">
    <property type="component" value="Unassembled WGS sequence"/>
</dbReference>
<evidence type="ECO:0000256" key="1">
    <source>
        <dbReference type="SAM" id="MobiDB-lite"/>
    </source>
</evidence>
<feature type="region of interest" description="Disordered" evidence="1">
    <location>
        <begin position="107"/>
        <end position="178"/>
    </location>
</feature>
<dbReference type="AlphaFoldDB" id="A0A0G4MR04"/>
<feature type="compositionally biased region" description="Low complexity" evidence="1">
    <location>
        <begin position="160"/>
        <end position="169"/>
    </location>
</feature>
<dbReference type="STRING" id="100787.A0A0G4MR04"/>
<keyword evidence="3" id="KW-1185">Reference proteome</keyword>
<evidence type="ECO:0000313" key="3">
    <source>
        <dbReference type="Proteomes" id="UP000044602"/>
    </source>
</evidence>
<organism evidence="2 3">
    <name type="scientific">Verticillium longisporum</name>
    <name type="common">Verticillium dahliae var. longisporum</name>
    <dbReference type="NCBI Taxonomy" id="100787"/>
    <lineage>
        <taxon>Eukaryota</taxon>
        <taxon>Fungi</taxon>
        <taxon>Dikarya</taxon>
        <taxon>Ascomycota</taxon>
        <taxon>Pezizomycotina</taxon>
        <taxon>Sordariomycetes</taxon>
        <taxon>Hypocreomycetidae</taxon>
        <taxon>Glomerellales</taxon>
        <taxon>Plectosphaerellaceae</taxon>
        <taxon>Verticillium</taxon>
    </lineage>
</organism>
<proteinExistence type="predicted"/>
<evidence type="ECO:0008006" key="4">
    <source>
        <dbReference type="Google" id="ProtNLM"/>
    </source>
</evidence>
<dbReference type="EMBL" id="CVQH01024305">
    <property type="protein sequence ID" value="CRK36713.1"/>
    <property type="molecule type" value="Genomic_DNA"/>
</dbReference>
<accession>A0A0G4MR04</accession>
<feature type="compositionally biased region" description="Basic residues" evidence="1">
    <location>
        <begin position="111"/>
        <end position="124"/>
    </location>
</feature>